<protein>
    <submittedName>
        <fullName evidence="3">DUF4212 domain-containing protein</fullName>
    </submittedName>
</protein>
<dbReference type="RefSeq" id="WP_106756496.1">
    <property type="nucleotide sequence ID" value="NZ_PXWF02000072.1"/>
</dbReference>
<keyword evidence="4" id="KW-1185">Reference proteome</keyword>
<feature type="transmembrane region" description="Helical" evidence="1">
    <location>
        <begin position="40"/>
        <end position="60"/>
    </location>
</feature>
<sequence>MSDTPDPSQPAAACAPAPRQARQAALLAARAGHWRQTRRLTALLLALWFGAGFCTVFFARELASVSLFGWPLSFYLAAQGSALAFLAIVAGYALAMRRIDLRYRRRAGALEAARP</sequence>
<accession>A0A2U2I4S5</accession>
<evidence type="ECO:0000313" key="3">
    <source>
        <dbReference type="EMBL" id="PWF54727.1"/>
    </source>
</evidence>
<organism evidence="3 4">
    <name type="scientific">Massilia glaciei</name>
    <dbReference type="NCBI Taxonomy" id="1524097"/>
    <lineage>
        <taxon>Bacteria</taxon>
        <taxon>Pseudomonadati</taxon>
        <taxon>Pseudomonadota</taxon>
        <taxon>Betaproteobacteria</taxon>
        <taxon>Burkholderiales</taxon>
        <taxon>Oxalobacteraceae</taxon>
        <taxon>Telluria group</taxon>
        <taxon>Massilia</taxon>
    </lineage>
</organism>
<dbReference type="OrthoDB" id="9797746at2"/>
<dbReference type="EMBL" id="PXWF02000072">
    <property type="protein sequence ID" value="PWF54727.1"/>
    <property type="molecule type" value="Genomic_DNA"/>
</dbReference>
<dbReference type="InterPro" id="IPR019886">
    <property type="entry name" value="Na_symporter_ssu"/>
</dbReference>
<feature type="transmembrane region" description="Helical" evidence="1">
    <location>
        <begin position="72"/>
        <end position="95"/>
    </location>
</feature>
<feature type="domain" description="Sodium symporter small subunit" evidence="2">
    <location>
        <begin position="31"/>
        <end position="104"/>
    </location>
</feature>
<proteinExistence type="predicted"/>
<keyword evidence="1" id="KW-0472">Membrane</keyword>
<reference evidence="3 4" key="1">
    <citation type="submission" date="2018-04" db="EMBL/GenBank/DDBJ databases">
        <title>Massilia violaceinigra sp. nov., a novel purple-pigmented bacterium isolated from Tianshan glacier, Xinjiang, China.</title>
        <authorList>
            <person name="Wang H."/>
        </authorList>
    </citation>
    <scope>NUCLEOTIDE SEQUENCE [LARGE SCALE GENOMIC DNA]</scope>
    <source>
        <strain evidence="3 4">B448-2</strain>
    </source>
</reference>
<keyword evidence="1" id="KW-1133">Transmembrane helix</keyword>
<keyword evidence="1" id="KW-0812">Transmembrane</keyword>
<gene>
    <name evidence="3" type="ORF">C7C56_005625</name>
</gene>
<dbReference type="Pfam" id="PF13937">
    <property type="entry name" value="DUF4212"/>
    <property type="match status" value="1"/>
</dbReference>
<dbReference type="AlphaFoldDB" id="A0A2U2I4S5"/>
<dbReference type="NCBIfam" id="TIGR03647">
    <property type="entry name" value="Na_symport_sm"/>
    <property type="match status" value="1"/>
</dbReference>
<comment type="caution">
    <text evidence="3">The sequence shown here is derived from an EMBL/GenBank/DDBJ whole genome shotgun (WGS) entry which is preliminary data.</text>
</comment>
<name>A0A2U2I4S5_9BURK</name>
<evidence type="ECO:0000313" key="4">
    <source>
        <dbReference type="Proteomes" id="UP000241421"/>
    </source>
</evidence>
<evidence type="ECO:0000259" key="2">
    <source>
        <dbReference type="Pfam" id="PF13937"/>
    </source>
</evidence>
<dbReference type="Proteomes" id="UP000241421">
    <property type="component" value="Unassembled WGS sequence"/>
</dbReference>
<evidence type="ECO:0000256" key="1">
    <source>
        <dbReference type="SAM" id="Phobius"/>
    </source>
</evidence>